<dbReference type="SUPFAM" id="SSF53098">
    <property type="entry name" value="Ribonuclease H-like"/>
    <property type="match status" value="1"/>
</dbReference>
<dbReference type="GO" id="GO:0006139">
    <property type="term" value="P:nucleobase-containing compound metabolic process"/>
    <property type="evidence" value="ECO:0007669"/>
    <property type="project" value="InterPro"/>
</dbReference>
<dbReference type="Gene3D" id="2.40.50.140">
    <property type="entry name" value="Nucleic acid-binding proteins"/>
    <property type="match status" value="1"/>
</dbReference>
<dbReference type="InterPro" id="IPR003029">
    <property type="entry name" value="S1_domain"/>
</dbReference>
<dbReference type="PANTHER" id="PTHR10724">
    <property type="entry name" value="30S RIBOSOMAL PROTEIN S1"/>
    <property type="match status" value="1"/>
</dbReference>
<dbReference type="Pfam" id="PF22706">
    <property type="entry name" value="Tex_central_region"/>
    <property type="match status" value="1"/>
</dbReference>
<dbReference type="PANTHER" id="PTHR10724:SF10">
    <property type="entry name" value="S1 RNA-BINDING DOMAIN-CONTAINING PROTEIN 1"/>
    <property type="match status" value="1"/>
</dbReference>
<dbReference type="SUPFAM" id="SSF47781">
    <property type="entry name" value="RuvA domain 2-like"/>
    <property type="match status" value="2"/>
</dbReference>
<organism evidence="3 4">
    <name type="scientific">Pelovirga terrestris</name>
    <dbReference type="NCBI Taxonomy" id="2771352"/>
    <lineage>
        <taxon>Bacteria</taxon>
        <taxon>Pseudomonadati</taxon>
        <taxon>Thermodesulfobacteriota</taxon>
        <taxon>Desulfuromonadia</taxon>
        <taxon>Geobacterales</taxon>
        <taxon>Geobacteraceae</taxon>
        <taxon>Pelovirga</taxon>
    </lineage>
</organism>
<sequence length="769" mass="84218">MTQLPPLDVIPLLREDTGLAPGSIKQTVALLEEGATVPFIARYRKEATGELDEVQIRLIEERLAYHKELDERRRTILKTIDEQGKLTPELQARILACRQKTELEDLYLPYKPKRRTKATIAKEQGLEPLAQQLLAAKGAAIDLHQLAAPFVSAELGVADEAAALQGAGHIIAEQFADTAAARALVRELTREQGIFRSGPARGKEGAVSKYEMYYDFSEPFKQIPSHRMLAMRRGEKEEFLRLQIEAPEEDILGRLAQLLVPGNSSCREWLVTVIGDAYARLIAPSIEVELRLLAKQQADEAAIQVFAENLRNLLLAAPAGSHRVLGVDPGLRTGSKLAAVDDTGRFLDHATIYPHTGGGRAGSAGKDLLQLINKHDIEMVAIGNGTAGREMEQFVRAALKEAGKKLPVVMISEAGASVYSASDIAREEFPDLDLTVRGAISIARRLQDPLAELVKVDPKNIGVGQYQHDVSQSALKKSLDQVVESCVNYVGVDLNTASWALLGFVSGIGEHLAKGIVRYRDEQGAFATRKQLLKVPRFGQKAFEQAAGFLRIRQGSEPLDNTAVHPERYQLVATMARDAGIDVATLIRRPELLDQIDLKAYVREDVGLPTLRDIVAELKKPGRDPRESFVASSFREDVTGMDDLKEGMTLGGIVTNVAAFGAFVDIGVHQDGLVHVSQLADRFVKNPAEVVRVGQQVQVRVLEVDTQRKRISLTMRSGEVNREKPVAMRSSKDTMSPKAQNKQQASAPAGPTNLAAALEKSGFRVSKKK</sequence>
<dbReference type="SMART" id="SM00316">
    <property type="entry name" value="S1"/>
    <property type="match status" value="1"/>
</dbReference>
<feature type="compositionally biased region" description="Polar residues" evidence="1">
    <location>
        <begin position="733"/>
        <end position="746"/>
    </location>
</feature>
<dbReference type="InterPro" id="IPR023323">
    <property type="entry name" value="Tex-like_dom_sf"/>
</dbReference>
<feature type="region of interest" description="Disordered" evidence="1">
    <location>
        <begin position="718"/>
        <end position="753"/>
    </location>
</feature>
<dbReference type="SMART" id="SM00732">
    <property type="entry name" value="YqgFc"/>
    <property type="match status" value="1"/>
</dbReference>
<evidence type="ECO:0000313" key="4">
    <source>
        <dbReference type="Proteomes" id="UP000632828"/>
    </source>
</evidence>
<dbReference type="GO" id="GO:0005829">
    <property type="term" value="C:cytosol"/>
    <property type="evidence" value="ECO:0007669"/>
    <property type="project" value="TreeGrafter"/>
</dbReference>
<dbReference type="InterPro" id="IPR006641">
    <property type="entry name" value="YqgF/RNaseH-like_dom"/>
</dbReference>
<name>A0A8J6UIR2_9BACT</name>
<dbReference type="InterPro" id="IPR041692">
    <property type="entry name" value="HHH_9"/>
</dbReference>
<accession>A0A8J6UIR2</accession>
<dbReference type="Gene3D" id="3.30.420.140">
    <property type="entry name" value="YqgF/RNase H-like domain"/>
    <property type="match status" value="1"/>
</dbReference>
<keyword evidence="4" id="KW-1185">Reference proteome</keyword>
<dbReference type="Pfam" id="PF00575">
    <property type="entry name" value="S1"/>
    <property type="match status" value="1"/>
</dbReference>
<gene>
    <name evidence="3" type="ORF">ICT70_12765</name>
</gene>
<dbReference type="Gene3D" id="1.10.3500.10">
    <property type="entry name" value="Tex N-terminal region-like"/>
    <property type="match status" value="1"/>
</dbReference>
<dbReference type="Pfam" id="PF09371">
    <property type="entry name" value="Tex_N"/>
    <property type="match status" value="1"/>
</dbReference>
<dbReference type="InterPro" id="IPR037027">
    <property type="entry name" value="YqgF/RNaseH-like_dom_sf"/>
</dbReference>
<dbReference type="InterPro" id="IPR044146">
    <property type="entry name" value="S1_Tex"/>
</dbReference>
<dbReference type="InterPro" id="IPR032639">
    <property type="entry name" value="Tex_YqgF"/>
</dbReference>
<comment type="caution">
    <text evidence="3">The sequence shown here is derived from an EMBL/GenBank/DDBJ whole genome shotgun (WGS) entry which is preliminary data.</text>
</comment>
<dbReference type="InterPro" id="IPR012340">
    <property type="entry name" value="NA-bd_OB-fold"/>
</dbReference>
<dbReference type="InterPro" id="IPR023319">
    <property type="entry name" value="Tex-like_HTH_dom_sf"/>
</dbReference>
<dbReference type="FunFam" id="3.30.420.140:FF:000001">
    <property type="entry name" value="RNA-binding transcriptional accessory protein"/>
    <property type="match status" value="1"/>
</dbReference>
<dbReference type="GO" id="GO:0006412">
    <property type="term" value="P:translation"/>
    <property type="evidence" value="ECO:0007669"/>
    <property type="project" value="TreeGrafter"/>
</dbReference>
<protein>
    <submittedName>
        <fullName evidence="3">RNA-binding transcriptional accessory protein</fullName>
    </submittedName>
</protein>
<dbReference type="Pfam" id="PF17674">
    <property type="entry name" value="HHH_9"/>
    <property type="match status" value="1"/>
</dbReference>
<dbReference type="EMBL" id="JACWUN010000016">
    <property type="protein sequence ID" value="MBD1401535.1"/>
    <property type="molecule type" value="Genomic_DNA"/>
</dbReference>
<dbReference type="SUPFAM" id="SSF158832">
    <property type="entry name" value="Tex N-terminal region-like"/>
    <property type="match status" value="1"/>
</dbReference>
<dbReference type="RefSeq" id="WP_191157242.1">
    <property type="nucleotide sequence ID" value="NZ_JACWUN010000016.1"/>
</dbReference>
<dbReference type="InterPro" id="IPR055179">
    <property type="entry name" value="Tex-like_central_region"/>
</dbReference>
<dbReference type="PROSITE" id="PS50126">
    <property type="entry name" value="S1"/>
    <property type="match status" value="1"/>
</dbReference>
<reference evidence="3" key="1">
    <citation type="submission" date="2020-09" db="EMBL/GenBank/DDBJ databases">
        <title>Pelobacter alkaliphilus sp. nov., a novel anaerobic arsenate-reducing bacterium from terrestrial mud volcano.</title>
        <authorList>
            <person name="Khomyakova M.A."/>
            <person name="Merkel A.Y."/>
            <person name="Slobodkin A.I."/>
        </authorList>
    </citation>
    <scope>NUCLEOTIDE SEQUENCE</scope>
    <source>
        <strain evidence="3">M08fum</strain>
    </source>
</reference>
<dbReference type="GO" id="GO:0003735">
    <property type="term" value="F:structural constituent of ribosome"/>
    <property type="evidence" value="ECO:0007669"/>
    <property type="project" value="TreeGrafter"/>
</dbReference>
<proteinExistence type="predicted"/>
<dbReference type="FunFam" id="2.40.50.140:FF:000051">
    <property type="entry name" value="RNA-binding transcriptional accessory protein"/>
    <property type="match status" value="1"/>
</dbReference>
<evidence type="ECO:0000259" key="2">
    <source>
        <dbReference type="PROSITE" id="PS50126"/>
    </source>
</evidence>
<dbReference type="AlphaFoldDB" id="A0A8J6UIR2"/>
<dbReference type="Pfam" id="PF12836">
    <property type="entry name" value="HHH_3"/>
    <property type="match status" value="1"/>
</dbReference>
<dbReference type="FunFam" id="1.10.150.310:FF:000001">
    <property type="entry name" value="RNA-binding transcriptional accessory protein"/>
    <property type="match status" value="1"/>
</dbReference>
<feature type="compositionally biased region" description="Basic and acidic residues" evidence="1">
    <location>
        <begin position="719"/>
        <end position="732"/>
    </location>
</feature>
<dbReference type="Pfam" id="PF16921">
    <property type="entry name" value="Tex_YqgF"/>
    <property type="match status" value="1"/>
</dbReference>
<dbReference type="Gene3D" id="1.10.150.310">
    <property type="entry name" value="Tex RuvX-like domain-like"/>
    <property type="match status" value="1"/>
</dbReference>
<dbReference type="SUPFAM" id="SSF50249">
    <property type="entry name" value="Nucleic acid-binding proteins"/>
    <property type="match status" value="1"/>
</dbReference>
<dbReference type="InterPro" id="IPR050437">
    <property type="entry name" value="Ribos_protein_bS1-like"/>
</dbReference>
<dbReference type="CDD" id="cd05685">
    <property type="entry name" value="S1_Tex"/>
    <property type="match status" value="1"/>
</dbReference>
<dbReference type="GO" id="GO:0003729">
    <property type="term" value="F:mRNA binding"/>
    <property type="evidence" value="ECO:0007669"/>
    <property type="project" value="TreeGrafter"/>
</dbReference>
<evidence type="ECO:0000256" key="1">
    <source>
        <dbReference type="SAM" id="MobiDB-lite"/>
    </source>
</evidence>
<dbReference type="InterPro" id="IPR012337">
    <property type="entry name" value="RNaseH-like_sf"/>
</dbReference>
<dbReference type="InterPro" id="IPR018974">
    <property type="entry name" value="Tex-like_N"/>
</dbReference>
<feature type="domain" description="S1 motif" evidence="2">
    <location>
        <begin position="647"/>
        <end position="716"/>
    </location>
</feature>
<dbReference type="FunFam" id="1.10.10.650:FF:000001">
    <property type="entry name" value="S1 RNA-binding domain 1"/>
    <property type="match status" value="1"/>
</dbReference>
<dbReference type="Proteomes" id="UP000632828">
    <property type="component" value="Unassembled WGS sequence"/>
</dbReference>
<dbReference type="Gene3D" id="1.10.10.650">
    <property type="entry name" value="RuvA domain 2-like"/>
    <property type="match status" value="1"/>
</dbReference>
<evidence type="ECO:0000313" key="3">
    <source>
        <dbReference type="EMBL" id="MBD1401535.1"/>
    </source>
</evidence>
<dbReference type="InterPro" id="IPR010994">
    <property type="entry name" value="RuvA_2-like"/>
</dbReference>